<accession>A0A3P3VVI2</accession>
<keyword evidence="2" id="KW-1185">Reference proteome</keyword>
<evidence type="ECO:0000313" key="2">
    <source>
        <dbReference type="Proteomes" id="UP000274391"/>
    </source>
</evidence>
<evidence type="ECO:0000313" key="1">
    <source>
        <dbReference type="EMBL" id="RRJ86801.1"/>
    </source>
</evidence>
<comment type="caution">
    <text evidence="1">The sequence shown here is derived from an EMBL/GenBank/DDBJ whole genome shotgun (WGS) entry which is preliminary data.</text>
</comment>
<name>A0A3P3VVI2_9MICO</name>
<protein>
    <submittedName>
        <fullName evidence="1">Uncharacterized protein</fullName>
    </submittedName>
</protein>
<dbReference type="Proteomes" id="UP000274391">
    <property type="component" value="Unassembled WGS sequence"/>
</dbReference>
<dbReference type="EMBL" id="RQVS01000007">
    <property type="protein sequence ID" value="RRJ86801.1"/>
    <property type="molecule type" value="Genomic_DNA"/>
</dbReference>
<dbReference type="RefSeq" id="WP_148097113.1">
    <property type="nucleotide sequence ID" value="NZ_RQVS01000007.1"/>
</dbReference>
<gene>
    <name evidence="1" type="ORF">EG850_07205</name>
</gene>
<reference evidence="1 2" key="1">
    <citation type="submission" date="2018-11" db="EMBL/GenBank/DDBJ databases">
        <title>YIM 102482-1 draft genome.</title>
        <authorList>
            <person name="Li G."/>
            <person name="Jiang Y."/>
        </authorList>
    </citation>
    <scope>NUCLEOTIDE SEQUENCE [LARGE SCALE GENOMIC DNA]</scope>
    <source>
        <strain evidence="1 2">YIM 102482-1</strain>
    </source>
</reference>
<sequence>MDGGMVTPIVRTADHGDISITIDRGVSCLASGMGQEAFESWTYVEFDSSQNAALEAWTETFSQTWQTVTPDIKGFLGDPDPRATYSRPFIVIGDGWLAQGAGSRWETALTAFSGELRSVDSNDAVSETAMTLSCSMFFAPYVDGSGKPPTPIYSPGFQHLAPTSGDDFRFVTLPDVSNMPESYANVYCDGILWFEGDPETQVPDEPTSRNDECVLYERGPDSFTAICGAGWAEITAPLEFAAQVLSPKFRGVT</sequence>
<proteinExistence type="predicted"/>
<dbReference type="OrthoDB" id="5106787at2"/>
<organism evidence="1 2">
    <name type="scientific">Gulosibacter macacae</name>
    <dbReference type="NCBI Taxonomy" id="2488791"/>
    <lineage>
        <taxon>Bacteria</taxon>
        <taxon>Bacillati</taxon>
        <taxon>Actinomycetota</taxon>
        <taxon>Actinomycetes</taxon>
        <taxon>Micrococcales</taxon>
        <taxon>Microbacteriaceae</taxon>
        <taxon>Gulosibacter</taxon>
    </lineage>
</organism>
<dbReference type="AlphaFoldDB" id="A0A3P3VVI2"/>